<proteinExistence type="predicted"/>
<protein>
    <recommendedName>
        <fullName evidence="1">Helix-turn-helix domain-containing protein</fullName>
    </recommendedName>
</protein>
<evidence type="ECO:0000313" key="2">
    <source>
        <dbReference type="EMBL" id="ETI67743.1"/>
    </source>
</evidence>
<sequence>MSKRGYDDIHDMFKVDPDTILHVETIAEMVGMTQETVRSWCRTGKLASYQFGKKYIVTGADFMEFMKLHRVKPNWLQTAEGV</sequence>
<dbReference type="InterPro" id="IPR009061">
    <property type="entry name" value="DNA-bd_dom_put_sf"/>
</dbReference>
<dbReference type="GO" id="GO:0003677">
    <property type="term" value="F:DNA binding"/>
    <property type="evidence" value="ECO:0007669"/>
    <property type="project" value="InterPro"/>
</dbReference>
<dbReference type="AlphaFoldDB" id="A0AB94IL61"/>
<reference evidence="2 3" key="1">
    <citation type="journal article" date="2014" name="Environ. Microbiol.">
        <title>The nitrate-ammonifying and nosZ-carrying bacterium Bacillus vireti is a potent source and sink for nitric and nitrous oxide under high nitrate conditions.</title>
        <authorList>
            <person name="Mania D."/>
            <person name="Heylen K."/>
            <person name="van Spanning R.J."/>
            <person name="Frostegard A."/>
        </authorList>
    </citation>
    <scope>NUCLEOTIDE SEQUENCE [LARGE SCALE GENOMIC DNA]</scope>
    <source>
        <strain evidence="2 3">LMG 21834</strain>
    </source>
</reference>
<feature type="domain" description="Helix-turn-helix" evidence="1">
    <location>
        <begin position="23"/>
        <end position="66"/>
    </location>
</feature>
<dbReference type="NCBIfam" id="TIGR01764">
    <property type="entry name" value="excise"/>
    <property type="match status" value="1"/>
</dbReference>
<dbReference type="EMBL" id="ALAN01000086">
    <property type="protein sequence ID" value="ETI67743.1"/>
    <property type="molecule type" value="Genomic_DNA"/>
</dbReference>
<name>A0AB94IL61_9BACI</name>
<dbReference type="InterPro" id="IPR010093">
    <property type="entry name" value="SinI_DNA-bd"/>
</dbReference>
<comment type="caution">
    <text evidence="2">The sequence shown here is derived from an EMBL/GenBank/DDBJ whole genome shotgun (WGS) entry which is preliminary data.</text>
</comment>
<evidence type="ECO:0000313" key="3">
    <source>
        <dbReference type="Proteomes" id="UP000018877"/>
    </source>
</evidence>
<dbReference type="Proteomes" id="UP000018877">
    <property type="component" value="Unassembled WGS sequence"/>
</dbReference>
<dbReference type="InterPro" id="IPR041657">
    <property type="entry name" value="HTH_17"/>
</dbReference>
<keyword evidence="3" id="KW-1185">Reference proteome</keyword>
<organism evidence="2 3">
    <name type="scientific">Neobacillus vireti LMG 21834</name>
    <dbReference type="NCBI Taxonomy" id="1131730"/>
    <lineage>
        <taxon>Bacteria</taxon>
        <taxon>Bacillati</taxon>
        <taxon>Bacillota</taxon>
        <taxon>Bacilli</taxon>
        <taxon>Bacillales</taxon>
        <taxon>Bacillaceae</taxon>
        <taxon>Neobacillus</taxon>
    </lineage>
</organism>
<dbReference type="RefSeq" id="WP_024029356.1">
    <property type="nucleotide sequence ID" value="NZ_ALAN01000086.1"/>
</dbReference>
<dbReference type="Pfam" id="PF12728">
    <property type="entry name" value="HTH_17"/>
    <property type="match status" value="1"/>
</dbReference>
<gene>
    <name evidence="2" type="ORF">BAVI_15877</name>
</gene>
<dbReference type="SUPFAM" id="SSF46955">
    <property type="entry name" value="Putative DNA-binding domain"/>
    <property type="match status" value="1"/>
</dbReference>
<accession>A0AB94IL61</accession>
<evidence type="ECO:0000259" key="1">
    <source>
        <dbReference type="Pfam" id="PF12728"/>
    </source>
</evidence>